<dbReference type="SUPFAM" id="SSF56672">
    <property type="entry name" value="DNA/RNA polymerases"/>
    <property type="match status" value="1"/>
</dbReference>
<organism evidence="2 3">
    <name type="scientific">Parabacteroides johnsonii</name>
    <dbReference type="NCBI Taxonomy" id="387661"/>
    <lineage>
        <taxon>Bacteria</taxon>
        <taxon>Pseudomonadati</taxon>
        <taxon>Bacteroidota</taxon>
        <taxon>Bacteroidia</taxon>
        <taxon>Bacteroidales</taxon>
        <taxon>Tannerellaceae</taxon>
        <taxon>Parabacteroides</taxon>
    </lineage>
</organism>
<dbReference type="AlphaFoldDB" id="A0AAW6I895"/>
<feature type="domain" description="Reverse transcriptase" evidence="1">
    <location>
        <begin position="114"/>
        <end position="369"/>
    </location>
</feature>
<keyword evidence="2" id="KW-0808">Transferase</keyword>
<keyword evidence="2" id="KW-0548">Nucleotidyltransferase</keyword>
<dbReference type="RefSeq" id="WP_177577960.1">
    <property type="nucleotide sequence ID" value="NZ_JAQPYW010000213.1"/>
</dbReference>
<comment type="caution">
    <text evidence="2">The sequence shown here is derived from an EMBL/GenBank/DDBJ whole genome shotgun (WGS) entry which is preliminary data.</text>
</comment>
<accession>A0AAW6I895</accession>
<keyword evidence="2" id="KW-0695">RNA-directed DNA polymerase</keyword>
<dbReference type="InterPro" id="IPR000477">
    <property type="entry name" value="RT_dom"/>
</dbReference>
<proteinExistence type="predicted"/>
<dbReference type="GO" id="GO:0003964">
    <property type="term" value="F:RNA-directed DNA polymerase activity"/>
    <property type="evidence" value="ECO:0007669"/>
    <property type="project" value="UniProtKB-KW"/>
</dbReference>
<gene>
    <name evidence="2" type="ORF">PQG89_19040</name>
</gene>
<dbReference type="Proteomes" id="UP001213646">
    <property type="component" value="Unassembled WGS sequence"/>
</dbReference>
<dbReference type="EMBL" id="JAQPYX010000195">
    <property type="protein sequence ID" value="MDC7151482.1"/>
    <property type="molecule type" value="Genomic_DNA"/>
</dbReference>
<reference evidence="2" key="1">
    <citation type="submission" date="2023-01" db="EMBL/GenBank/DDBJ databases">
        <title>Exploring GABA producing Bacteroides strains toward improving mental health.</title>
        <authorList>
            <person name="Yousuf B."/>
            <person name="Bouhlel N.E."/>
            <person name="Mottawea W."/>
            <person name="Hammami R."/>
        </authorList>
    </citation>
    <scope>NUCLEOTIDE SEQUENCE</scope>
    <source>
        <strain evidence="2">UO.H1047</strain>
    </source>
</reference>
<dbReference type="InterPro" id="IPR043502">
    <property type="entry name" value="DNA/RNA_pol_sf"/>
</dbReference>
<evidence type="ECO:0000259" key="1">
    <source>
        <dbReference type="PROSITE" id="PS50878"/>
    </source>
</evidence>
<protein>
    <submittedName>
        <fullName evidence="2">RNA-directed DNA polymerase</fullName>
    </submittedName>
</protein>
<dbReference type="NCBIfam" id="NF041748">
    <property type="entry name" value="Drt3b"/>
    <property type="match status" value="1"/>
</dbReference>
<evidence type="ECO:0000313" key="2">
    <source>
        <dbReference type="EMBL" id="MDC7151482.1"/>
    </source>
</evidence>
<sequence length="747" mass="89559">MRRKKIRLRYKKERVLFSDVLPYEIPFIFTNRYFYRFLVKNKIQIDGGVLKWDKDIDKGARLILSCLFQKQSKDIKNKNNINVEITSFKSIPFIYNILHKPNKCRLLSIIHPANQMMIVDFYNKYKNSILYLCSKSHYSIRFPQKVACYFYYKDRLHHVLLGKKTDKMEMFFSEYENLRTFFSYKKYTNIYKFYEDYRYQRAEKKFQHLMKFDIQSCFDSIYTHSIAWAISGGVDLYKDNFEGIPDKSLGYIWDKIMQEMNYNETNGIVIGPEFSRIFAEVILQHVDQRVEQGLLNKGFILNTDYECYRYVDDYFFFYNNEEVHKKALELFEQTLKEFKLNISNEKNVFYERPFITNITKAKLYIDNILNENFRLFFECKETNNYEEEEPEDFSQDELLENQKLILTKHKIEEYLSQKPYFKLCSTDFCKKYKTIISDNEVQSKDVVNYTMARIYIKVDRILKRIDKIIKPLSIALIDPNLSEQHHSIRKQIDKEERILAKFLFEILDSVFFIYAMNKRVNTTLKVLQILNIIIIYLDNKYTIGIGNDIKEIKRFSEYIREIVFKKIRDEISLVFQTAPIDDNTQLETLYFLIILKQMNTKYQLNEAEIKKYLKISIEQGVDEKETKSFPSLNALSSTILLYYFGNRKMFMSLKSRLIYATIEKISNIPENRVKISAEYIILALDLAACPFIRLSDKRKILQKIGLSRKEADEVIEYLKYQKFMFTRWTGVDITKELNAKISQEVYS</sequence>
<dbReference type="Pfam" id="PF00078">
    <property type="entry name" value="RVT_1"/>
    <property type="match status" value="1"/>
</dbReference>
<dbReference type="PROSITE" id="PS50878">
    <property type="entry name" value="RT_POL"/>
    <property type="match status" value="1"/>
</dbReference>
<evidence type="ECO:0000313" key="3">
    <source>
        <dbReference type="Proteomes" id="UP001213646"/>
    </source>
</evidence>
<dbReference type="CDD" id="cd01646">
    <property type="entry name" value="RT_Bac_retron_I"/>
    <property type="match status" value="1"/>
</dbReference>
<name>A0AAW6I895_9BACT</name>